<sequence length="98" mass="10579">MSKVTPDPPETENTSPYDSLDPGKLHKAAERALDYHLSSSDKPKLDPQSANIFTVIDGIDTERLLANLSETLASANAMASDLAFELEGSQRHLALGIQ</sequence>
<evidence type="ECO:0000256" key="1">
    <source>
        <dbReference type="SAM" id="MobiDB-lite"/>
    </source>
</evidence>
<dbReference type="AlphaFoldDB" id="A0A5E7CTS2"/>
<dbReference type="Proteomes" id="UP000379480">
    <property type="component" value="Unassembled WGS sequence"/>
</dbReference>
<evidence type="ECO:0000313" key="3">
    <source>
        <dbReference type="Proteomes" id="UP000379480"/>
    </source>
</evidence>
<reference evidence="2 3" key="1">
    <citation type="submission" date="2019-09" db="EMBL/GenBank/DDBJ databases">
        <authorList>
            <person name="Chandra G."/>
            <person name="Truman W A."/>
        </authorList>
    </citation>
    <scope>NUCLEOTIDE SEQUENCE [LARGE SCALE GENOMIC DNA]</scope>
    <source>
        <strain evidence="2">PS723</strain>
    </source>
</reference>
<evidence type="ECO:0000313" key="2">
    <source>
        <dbReference type="EMBL" id="VVO05388.1"/>
    </source>
</evidence>
<protein>
    <submittedName>
        <fullName evidence="2">Uncharacterized protein</fullName>
    </submittedName>
</protein>
<dbReference type="OrthoDB" id="7023044at2"/>
<accession>A0A5E7CTS2</accession>
<dbReference type="RefSeq" id="WP_150804388.1">
    <property type="nucleotide sequence ID" value="NZ_CABVHY010000013.1"/>
</dbReference>
<dbReference type="Pfam" id="PF19619">
    <property type="entry name" value="DUF6124"/>
    <property type="match status" value="1"/>
</dbReference>
<gene>
    <name evidence="2" type="ORF">PS723_02984</name>
</gene>
<organism evidence="2 3">
    <name type="scientific">Pseudomonas fluorescens</name>
    <dbReference type="NCBI Taxonomy" id="294"/>
    <lineage>
        <taxon>Bacteria</taxon>
        <taxon>Pseudomonadati</taxon>
        <taxon>Pseudomonadota</taxon>
        <taxon>Gammaproteobacteria</taxon>
        <taxon>Pseudomonadales</taxon>
        <taxon>Pseudomonadaceae</taxon>
        <taxon>Pseudomonas</taxon>
    </lineage>
</organism>
<proteinExistence type="predicted"/>
<feature type="region of interest" description="Disordered" evidence="1">
    <location>
        <begin position="1"/>
        <end position="23"/>
    </location>
</feature>
<name>A0A5E7CTS2_PSEFL</name>
<dbReference type="EMBL" id="CABVHY010000013">
    <property type="protein sequence ID" value="VVO05388.1"/>
    <property type="molecule type" value="Genomic_DNA"/>
</dbReference>